<dbReference type="NCBIfam" id="NF038029">
    <property type="entry name" value="LP_plasma"/>
    <property type="match status" value="1"/>
</dbReference>
<dbReference type="RefSeq" id="WP_134297646.1">
    <property type="nucleotide sequence ID" value="NZ_CP038013.1"/>
</dbReference>
<sequence>MKKLISLLAAIGMVASTSTTVVACPKNSENNNNNDDKNNNNENKIDLNDLKVRELGDVVSKEDIGLNLTLEDLVNAINEKNKDYGLTEDDVQFVSSNNTKAKLKATDSSTKFKGSVEITYNFRIRFNVTFFSDAIIGKGIAAVGKPEWNDGYLMVENYNLDTAASAFKRFVVPLLDKAKLVNLVIDYSDLEKTIKIEVIKENDKNFLQFTSIDGKGYDVQGVYVYGTTKIALKQQTAIPDGWKNSDLGEVKPVDNSDYMIKSAILNSFATKVGIDQNKLKQFSVNSYKKNDSNYEAEIISNINSDYVPEIIKVTFKMNLADESIQWSLTTIVDYLVEDSFVSLTSDILSSETYKELFDYITNTDGELVDYWEQDIALGINNNKFLFDSQKAKESEFGNFEQGTLSYSEFLKNAENLFDFAVNKNSDNKTGTIDIKVKDNIIDLAKGYKVSGEIKLNYQIK</sequence>
<evidence type="ECO:0000313" key="3">
    <source>
        <dbReference type="Proteomes" id="UP000294309"/>
    </source>
</evidence>
<organism evidence="2 3">
    <name type="scientific">Spiroplasma gladiatoris</name>
    <dbReference type="NCBI Taxonomy" id="2143"/>
    <lineage>
        <taxon>Bacteria</taxon>
        <taxon>Bacillati</taxon>
        <taxon>Mycoplasmatota</taxon>
        <taxon>Mollicutes</taxon>
        <taxon>Entomoplasmatales</taxon>
        <taxon>Spiroplasmataceae</taxon>
        <taxon>Spiroplasma</taxon>
    </lineage>
</organism>
<dbReference type="InterPro" id="IPR054816">
    <property type="entry name" value="Lipoprotein_mollicutes-type_CS"/>
</dbReference>
<protein>
    <recommendedName>
        <fullName evidence="4">Lipoprotein</fullName>
    </recommendedName>
</protein>
<reference evidence="2 3" key="1">
    <citation type="submission" date="2019-03" db="EMBL/GenBank/DDBJ databases">
        <title>Complete genome sequence of Spiroplasma gladiatoris TG-1 (DSM 22552).</title>
        <authorList>
            <person name="Lin Y.-C."/>
            <person name="Chou L."/>
            <person name="Kuo C.-H."/>
        </authorList>
    </citation>
    <scope>NUCLEOTIDE SEQUENCE [LARGE SCALE GENOMIC DNA]</scope>
    <source>
        <strain evidence="2 3">TG-1</strain>
    </source>
</reference>
<evidence type="ECO:0008006" key="4">
    <source>
        <dbReference type="Google" id="ProtNLM"/>
    </source>
</evidence>
<evidence type="ECO:0000256" key="1">
    <source>
        <dbReference type="SAM" id="SignalP"/>
    </source>
</evidence>
<feature type="chain" id="PRO_5020696538" description="Lipoprotein" evidence="1">
    <location>
        <begin position="24"/>
        <end position="460"/>
    </location>
</feature>
<dbReference type="EMBL" id="CP038013">
    <property type="protein sequence ID" value="QBQ07866.1"/>
    <property type="molecule type" value="Genomic_DNA"/>
</dbReference>
<gene>
    <name evidence="2" type="ORF">SGLAD_v1c06670</name>
</gene>
<dbReference type="PROSITE" id="PS51257">
    <property type="entry name" value="PROKAR_LIPOPROTEIN"/>
    <property type="match status" value="1"/>
</dbReference>
<dbReference type="NCBIfam" id="NF045726">
    <property type="entry name" value="XXplasma_LP"/>
    <property type="match status" value="1"/>
</dbReference>
<name>A0A4P7AJM0_9MOLU</name>
<proteinExistence type="predicted"/>
<evidence type="ECO:0000313" key="2">
    <source>
        <dbReference type="EMBL" id="QBQ07866.1"/>
    </source>
</evidence>
<keyword evidence="3" id="KW-1185">Reference proteome</keyword>
<dbReference type="KEGG" id="sgq:SGLAD_v1c06670"/>
<dbReference type="AlphaFoldDB" id="A0A4P7AJM0"/>
<keyword evidence="1" id="KW-0732">Signal</keyword>
<dbReference type="Proteomes" id="UP000294309">
    <property type="component" value="Chromosome"/>
</dbReference>
<feature type="signal peptide" evidence="1">
    <location>
        <begin position="1"/>
        <end position="23"/>
    </location>
</feature>
<dbReference type="OrthoDB" id="389077at2"/>
<accession>A0A4P7AJM0</accession>